<name>A0A382IXE9_9ZZZZ</name>
<dbReference type="InterPro" id="IPR029061">
    <property type="entry name" value="THDP-binding"/>
</dbReference>
<gene>
    <name evidence="4" type="ORF">METZ01_LOCUS257254</name>
</gene>
<comment type="cofactor">
    <cofactor evidence="1">
        <name>thiamine diphosphate</name>
        <dbReference type="ChEBI" id="CHEBI:58937"/>
    </cofactor>
</comment>
<dbReference type="SUPFAM" id="SSF52518">
    <property type="entry name" value="Thiamin diphosphate-binding fold (THDP-binding)"/>
    <property type="match status" value="1"/>
</dbReference>
<evidence type="ECO:0000256" key="1">
    <source>
        <dbReference type="ARBA" id="ARBA00001964"/>
    </source>
</evidence>
<dbReference type="InterPro" id="IPR005475">
    <property type="entry name" value="Transketolase-like_Pyr-bd"/>
</dbReference>
<proteinExistence type="predicted"/>
<evidence type="ECO:0000259" key="3">
    <source>
        <dbReference type="Pfam" id="PF02779"/>
    </source>
</evidence>
<dbReference type="GO" id="GO:0009083">
    <property type="term" value="P:branched-chain amino acid catabolic process"/>
    <property type="evidence" value="ECO:0007669"/>
    <property type="project" value="TreeGrafter"/>
</dbReference>
<feature type="domain" description="Transketolase-like pyrimidine-binding" evidence="3">
    <location>
        <begin position="14"/>
        <end position="169"/>
    </location>
</feature>
<organism evidence="4">
    <name type="scientific">marine metagenome</name>
    <dbReference type="NCBI Taxonomy" id="408172"/>
    <lineage>
        <taxon>unclassified sequences</taxon>
        <taxon>metagenomes</taxon>
        <taxon>ecological metagenomes</taxon>
    </lineage>
</organism>
<dbReference type="EMBL" id="UINC01070333">
    <property type="protein sequence ID" value="SVC04400.1"/>
    <property type="molecule type" value="Genomic_DNA"/>
</dbReference>
<sequence>MGYKDELVRSMEWLAAKDNTIFIGQSVKYSGNAIFNTLKTVSNDKKIEVPVSEELQMGLSTGLALEGYVPITCYPRFDFLILACNQLVNHLDKIDYMSKGMMKPRIIIRTSIGAKKPLDGGIQHTQDHTEAFRHLLTDINVVLLNEANEIFPAFELAYEREDAQSTLIIEWGDYYNEK</sequence>
<accession>A0A382IXE9</accession>
<dbReference type="GO" id="GO:0007584">
    <property type="term" value="P:response to nutrient"/>
    <property type="evidence" value="ECO:0007669"/>
    <property type="project" value="TreeGrafter"/>
</dbReference>
<keyword evidence="2" id="KW-0560">Oxidoreductase</keyword>
<reference evidence="4" key="1">
    <citation type="submission" date="2018-05" db="EMBL/GenBank/DDBJ databases">
        <authorList>
            <person name="Lanie J.A."/>
            <person name="Ng W.-L."/>
            <person name="Kazmierczak K.M."/>
            <person name="Andrzejewski T.M."/>
            <person name="Davidsen T.M."/>
            <person name="Wayne K.J."/>
            <person name="Tettelin H."/>
            <person name="Glass J.I."/>
            <person name="Rusch D."/>
            <person name="Podicherti R."/>
            <person name="Tsui H.-C.T."/>
            <person name="Winkler M.E."/>
        </authorList>
    </citation>
    <scope>NUCLEOTIDE SEQUENCE</scope>
</reference>
<dbReference type="Gene3D" id="3.40.50.970">
    <property type="match status" value="1"/>
</dbReference>
<dbReference type="Pfam" id="PF02779">
    <property type="entry name" value="Transket_pyr"/>
    <property type="match status" value="1"/>
</dbReference>
<dbReference type="GO" id="GO:0016491">
    <property type="term" value="F:oxidoreductase activity"/>
    <property type="evidence" value="ECO:0007669"/>
    <property type="project" value="UniProtKB-KW"/>
</dbReference>
<dbReference type="PANTHER" id="PTHR42980">
    <property type="entry name" value="2-OXOISOVALERATE DEHYDROGENASE SUBUNIT BETA-RELATED"/>
    <property type="match status" value="1"/>
</dbReference>
<dbReference type="AlphaFoldDB" id="A0A382IXE9"/>
<protein>
    <recommendedName>
        <fullName evidence="3">Transketolase-like pyrimidine-binding domain-containing protein</fullName>
    </recommendedName>
</protein>
<evidence type="ECO:0000313" key="4">
    <source>
        <dbReference type="EMBL" id="SVC04400.1"/>
    </source>
</evidence>
<dbReference type="PANTHER" id="PTHR42980:SF1">
    <property type="entry name" value="2-OXOISOVALERATE DEHYDROGENASE SUBUNIT BETA, MITOCHONDRIAL"/>
    <property type="match status" value="1"/>
</dbReference>
<evidence type="ECO:0000256" key="2">
    <source>
        <dbReference type="ARBA" id="ARBA00023002"/>
    </source>
</evidence>